<evidence type="ECO:0000313" key="2">
    <source>
        <dbReference type="Proteomes" id="UP001597374"/>
    </source>
</evidence>
<evidence type="ECO:0000313" key="1">
    <source>
        <dbReference type="EMBL" id="MFD2248277.1"/>
    </source>
</evidence>
<proteinExistence type="predicted"/>
<comment type="caution">
    <text evidence="1">The sequence shown here is derived from an EMBL/GenBank/DDBJ whole genome shotgun (WGS) entry which is preliminary data.</text>
</comment>
<dbReference type="RefSeq" id="WP_250431796.1">
    <property type="nucleotide sequence ID" value="NZ_JALPRR010000004.1"/>
</dbReference>
<keyword evidence="2" id="KW-1185">Reference proteome</keyword>
<organism evidence="1 2">
    <name type="scientific">Pontibacter ruber</name>
    <dbReference type="NCBI Taxonomy" id="1343895"/>
    <lineage>
        <taxon>Bacteria</taxon>
        <taxon>Pseudomonadati</taxon>
        <taxon>Bacteroidota</taxon>
        <taxon>Cytophagia</taxon>
        <taxon>Cytophagales</taxon>
        <taxon>Hymenobacteraceae</taxon>
        <taxon>Pontibacter</taxon>
    </lineage>
</organism>
<sequence length="252" mass="28305">MLVPLLTNLFVYLLIMAAPLQVGAKLPASATGDKAKIVKTRMLRAFGGKKDLSKIESITYTLSRKTYKEGDTVSTKQLWYMHLQQPLVVRLDITGTDTTAVATTTYKEGKDTTNEAKAAYEALLRARFFNFLYLLTTPEAEFTYLSQSTYRNSPVDIVRVTSSQNAQWTLDLFVNKKGEVVTSSSVNPTSGKYERFGDEYAYEKVAGNIVFPLQYRIVQQDKVLSEGLFSELQVNKLSPAWEKQLKRLGIGL</sequence>
<evidence type="ECO:0008006" key="3">
    <source>
        <dbReference type="Google" id="ProtNLM"/>
    </source>
</evidence>
<dbReference type="Proteomes" id="UP001597374">
    <property type="component" value="Unassembled WGS sequence"/>
</dbReference>
<protein>
    <recommendedName>
        <fullName evidence="3">Outer membrane lipoprotein-sorting protein</fullName>
    </recommendedName>
</protein>
<name>A0ABW5D0S9_9BACT</name>
<reference evidence="2" key="1">
    <citation type="journal article" date="2019" name="Int. J. Syst. Evol. Microbiol.">
        <title>The Global Catalogue of Microorganisms (GCM) 10K type strain sequencing project: providing services to taxonomists for standard genome sequencing and annotation.</title>
        <authorList>
            <consortium name="The Broad Institute Genomics Platform"/>
            <consortium name="The Broad Institute Genome Sequencing Center for Infectious Disease"/>
            <person name="Wu L."/>
            <person name="Ma J."/>
        </authorList>
    </citation>
    <scope>NUCLEOTIDE SEQUENCE [LARGE SCALE GENOMIC DNA]</scope>
    <source>
        <strain evidence="2">CGMCC 4.1782</strain>
    </source>
</reference>
<gene>
    <name evidence="1" type="ORF">ACFSKP_18565</name>
</gene>
<dbReference type="EMBL" id="JBHUIM010000003">
    <property type="protein sequence ID" value="MFD2248277.1"/>
    <property type="molecule type" value="Genomic_DNA"/>
</dbReference>
<accession>A0ABW5D0S9</accession>